<protein>
    <submittedName>
        <fullName evidence="2">Uncharacterized protein</fullName>
    </submittedName>
</protein>
<gene>
    <name evidence="2" type="ORF">H0235_002700</name>
</gene>
<dbReference type="EMBL" id="JACSDY010000002">
    <property type="protein sequence ID" value="KAF7434509.1"/>
    <property type="molecule type" value="Genomic_DNA"/>
</dbReference>
<accession>A0A834PA31</accession>
<evidence type="ECO:0000256" key="1">
    <source>
        <dbReference type="SAM" id="MobiDB-lite"/>
    </source>
</evidence>
<evidence type="ECO:0000313" key="3">
    <source>
        <dbReference type="Proteomes" id="UP000600918"/>
    </source>
</evidence>
<dbReference type="Proteomes" id="UP000600918">
    <property type="component" value="Unassembled WGS sequence"/>
</dbReference>
<evidence type="ECO:0000313" key="2">
    <source>
        <dbReference type="EMBL" id="KAF7434509.1"/>
    </source>
</evidence>
<name>A0A834PA31_VESPE</name>
<dbReference type="AlphaFoldDB" id="A0A834PA31"/>
<organism evidence="2 3">
    <name type="scientific">Vespula pensylvanica</name>
    <name type="common">Western yellow jacket</name>
    <name type="synonym">Wasp</name>
    <dbReference type="NCBI Taxonomy" id="30213"/>
    <lineage>
        <taxon>Eukaryota</taxon>
        <taxon>Metazoa</taxon>
        <taxon>Ecdysozoa</taxon>
        <taxon>Arthropoda</taxon>
        <taxon>Hexapoda</taxon>
        <taxon>Insecta</taxon>
        <taxon>Pterygota</taxon>
        <taxon>Neoptera</taxon>
        <taxon>Endopterygota</taxon>
        <taxon>Hymenoptera</taxon>
        <taxon>Apocrita</taxon>
        <taxon>Aculeata</taxon>
        <taxon>Vespoidea</taxon>
        <taxon>Vespidae</taxon>
        <taxon>Vespinae</taxon>
        <taxon>Vespula</taxon>
    </lineage>
</organism>
<feature type="compositionally biased region" description="Basic and acidic residues" evidence="1">
    <location>
        <begin position="1"/>
        <end position="11"/>
    </location>
</feature>
<proteinExistence type="predicted"/>
<keyword evidence="3" id="KW-1185">Reference proteome</keyword>
<reference evidence="2" key="1">
    <citation type="journal article" date="2020" name="G3 (Bethesda)">
        <title>High-Quality Assemblies for Three Invasive Social Wasps from the &lt;i&gt;Vespula&lt;/i&gt; Genus.</title>
        <authorList>
            <person name="Harrop T.W.R."/>
            <person name="Guhlin J."/>
            <person name="McLaughlin G.M."/>
            <person name="Permina E."/>
            <person name="Stockwell P."/>
            <person name="Gilligan J."/>
            <person name="Le Lec M.F."/>
            <person name="Gruber M.A.M."/>
            <person name="Quinn O."/>
            <person name="Lovegrove M."/>
            <person name="Duncan E.J."/>
            <person name="Remnant E.J."/>
            <person name="Van Eeckhoven J."/>
            <person name="Graham B."/>
            <person name="Knapp R.A."/>
            <person name="Langford K.W."/>
            <person name="Kronenberg Z."/>
            <person name="Press M.O."/>
            <person name="Eacker S.M."/>
            <person name="Wilson-Rankin E.E."/>
            <person name="Purcell J."/>
            <person name="Lester P.J."/>
            <person name="Dearden P.K."/>
        </authorList>
    </citation>
    <scope>NUCLEOTIDE SEQUENCE</scope>
    <source>
        <strain evidence="2">Volc-1</strain>
    </source>
</reference>
<sequence length="84" mass="9476">MESAVVDDRHRLPTAQQETDKLPSVDTRLAASILPFQQNESPGSLEATQNDLFAQPVPTCRDYNFPRHSRSRKRLRVPILSGNC</sequence>
<comment type="caution">
    <text evidence="2">The sequence shown here is derived from an EMBL/GenBank/DDBJ whole genome shotgun (WGS) entry which is preliminary data.</text>
</comment>
<feature type="region of interest" description="Disordered" evidence="1">
    <location>
        <begin position="1"/>
        <end position="23"/>
    </location>
</feature>